<keyword evidence="1" id="KW-0805">Transcription regulation</keyword>
<dbReference type="AlphaFoldDB" id="A0A9Q6A3B4"/>
<dbReference type="InterPro" id="IPR003222">
    <property type="entry name" value="Antitermntn"/>
</dbReference>
<accession>A0A9Q6A3B4</accession>
<name>A0A9Q6A3B4_KLEPN</name>
<dbReference type="RefSeq" id="WP_102017103.1">
    <property type="nucleotide sequence ID" value="NZ_NCMJ01000019.1"/>
</dbReference>
<evidence type="ECO:0000256" key="2">
    <source>
        <dbReference type="ARBA" id="ARBA00023125"/>
    </source>
</evidence>
<comment type="caution">
    <text evidence="4">The sequence shown here is derived from an EMBL/GenBank/DDBJ whole genome shotgun (WGS) entry which is preliminary data.</text>
</comment>
<keyword evidence="3" id="KW-0804">Transcription</keyword>
<evidence type="ECO:0000256" key="1">
    <source>
        <dbReference type="ARBA" id="ARBA00023015"/>
    </source>
</evidence>
<keyword evidence="2" id="KW-0238">DNA-binding</keyword>
<sequence length="252" mass="28051">MKLESLPKFYSPKSPKLNDETPATGGTSLTITDVMAAQGMVSSQARFGFNLFLAKMGIQDPAPAIEQLVNYALTLKNPVMSKLSENIRIEMASCLAAFAFNDYARSAASKSTCLQCNGQRVIRKVEDVVKHPGVKGVPPLIKREEVESTCSYCEGKGWVSTACRDCHGRGLVLDRKRTELHKVPVQKLCGRCNGKGYSRLPTTLVKDRVIRLVPDMTNYQWYSGYSEVINILVTKCWQEESYAETELKRITS</sequence>
<evidence type="ECO:0000313" key="5">
    <source>
        <dbReference type="Proteomes" id="UP000234439"/>
    </source>
</evidence>
<dbReference type="InterPro" id="IPR036410">
    <property type="entry name" value="HSP_DnaJ_Cys-rich_dom_sf"/>
</dbReference>
<dbReference type="HAMAP" id="MF_04158">
    <property type="entry name" value="Antitermination_lambda"/>
    <property type="match status" value="1"/>
</dbReference>
<protein>
    <submittedName>
        <fullName evidence="4">Antitermination protein</fullName>
    </submittedName>
</protein>
<proteinExistence type="inferred from homology"/>
<reference evidence="4 5" key="1">
    <citation type="journal article" date="2017" name="J. Infect. Dis.">
        <title>An Analysis of the Epidemic of Klebsiella pneumoniae Carbapenemase-Producing K. pneumoniae: Convergence of Two Evolutionary Mechanisms Creates the Perfect Storm.</title>
        <authorList>
            <person name="Rojas L.J."/>
            <person name="Weinstock G.M."/>
            <person name="De La Cadena E."/>
            <person name="Diaz L."/>
            <person name="Rios R."/>
            <person name="Hanson B.M."/>
            <person name="Brown J.S."/>
            <person name="Vats P."/>
            <person name="Phillips D.S."/>
            <person name="Nguyen H."/>
            <person name="Hujer K.M."/>
            <person name="Correa A."/>
            <person name="Adams M.D."/>
            <person name="Perez F."/>
            <person name="Sodergren E."/>
            <person name="Narechania A."/>
            <person name="Planet P.J."/>
            <person name="Villegas M.V."/>
            <person name="Bonomo R.A."/>
            <person name="Arias C.A."/>
        </authorList>
    </citation>
    <scope>NUCLEOTIDE SEQUENCE [LARGE SCALE GENOMIC DNA]</scope>
    <source>
        <strain evidence="4 5">COL-Kpn30</strain>
    </source>
</reference>
<dbReference type="SUPFAM" id="SSF57938">
    <property type="entry name" value="DnaJ/Hsp40 cysteine-rich domain"/>
    <property type="match status" value="1"/>
</dbReference>
<evidence type="ECO:0000256" key="3">
    <source>
        <dbReference type="ARBA" id="ARBA00023163"/>
    </source>
</evidence>
<dbReference type="Proteomes" id="UP000234439">
    <property type="component" value="Unassembled WGS sequence"/>
</dbReference>
<evidence type="ECO:0000313" key="4">
    <source>
        <dbReference type="EMBL" id="PLE29181.1"/>
    </source>
</evidence>
<gene>
    <name evidence="4" type="ORF">B6I68_03050</name>
</gene>
<dbReference type="GO" id="GO:0006355">
    <property type="term" value="P:regulation of DNA-templated transcription"/>
    <property type="evidence" value="ECO:0007669"/>
    <property type="project" value="InterPro"/>
</dbReference>
<dbReference type="GO" id="GO:0003677">
    <property type="term" value="F:DNA binding"/>
    <property type="evidence" value="ECO:0007669"/>
    <property type="project" value="UniProtKB-KW"/>
</dbReference>
<dbReference type="InterPro" id="IPR038500">
    <property type="entry name" value="Antitermination_sf"/>
</dbReference>
<organism evidence="4 5">
    <name type="scientific">Klebsiella pneumoniae</name>
    <dbReference type="NCBI Taxonomy" id="573"/>
    <lineage>
        <taxon>Bacteria</taxon>
        <taxon>Pseudomonadati</taxon>
        <taxon>Pseudomonadota</taxon>
        <taxon>Gammaproteobacteria</taxon>
        <taxon>Enterobacterales</taxon>
        <taxon>Enterobacteriaceae</taxon>
        <taxon>Klebsiella/Raoultella group</taxon>
        <taxon>Klebsiella</taxon>
        <taxon>Klebsiella pneumoniae complex</taxon>
    </lineage>
</organism>
<dbReference type="Gene3D" id="1.10.274.110">
    <property type="match status" value="2"/>
</dbReference>
<dbReference type="Pfam" id="PF03589">
    <property type="entry name" value="Antiterm"/>
    <property type="match status" value="2"/>
</dbReference>
<dbReference type="EMBL" id="NCMJ01000019">
    <property type="protein sequence ID" value="PLE29181.1"/>
    <property type="molecule type" value="Genomic_DNA"/>
</dbReference>